<evidence type="ECO:0000313" key="1">
    <source>
        <dbReference type="EMBL" id="SFZ72877.1"/>
    </source>
</evidence>
<dbReference type="InterPro" id="IPR002718">
    <property type="entry name" value="OMP_Helicobacter"/>
</dbReference>
<name>A0A1M4NI77_9HELI</name>
<dbReference type="EMBL" id="LT633780">
    <property type="protein sequence ID" value="SFZ72877.1"/>
    <property type="molecule type" value="Genomic_DNA"/>
</dbReference>
<dbReference type="AlphaFoldDB" id="A0A1M4NI77"/>
<reference evidence="1" key="1">
    <citation type="submission" date="2016-11" db="EMBL/GenBank/DDBJ databases">
        <title>Proteomic and phylogenetic analysis of the outer membrane protein repertoire of gastric Helicobacter species.</title>
        <authorList>
            <person name="Joosten M."/>
        </authorList>
    </citation>
    <scope>NUCLEOTIDE SEQUENCE</scope>
    <source>
        <strain evidence="1">KokIII</strain>
    </source>
</reference>
<gene>
    <name evidence="1" type="primary">omp329</name>
</gene>
<protein>
    <submittedName>
        <fullName evidence="1">OMP329</fullName>
    </submittedName>
</protein>
<dbReference type="Pfam" id="PF01856">
    <property type="entry name" value="HP_OMP"/>
    <property type="match status" value="1"/>
</dbReference>
<organism evidence="1">
    <name type="scientific">Helicobacter salomonis</name>
    <dbReference type="NCBI Taxonomy" id="56878"/>
    <lineage>
        <taxon>Bacteria</taxon>
        <taxon>Pseudomonadati</taxon>
        <taxon>Campylobacterota</taxon>
        <taxon>Epsilonproteobacteria</taxon>
        <taxon>Campylobacterales</taxon>
        <taxon>Helicobacteraceae</taxon>
        <taxon>Helicobacter</taxon>
    </lineage>
</organism>
<sequence>MRVVLLSWSLEIALGAQERWLQEQDTYARLYNQYQQLKIKNGGYFGMGFGVINIKKDYKNTKLESFPAILSVKGGLQTFFRNYIGLRGFLALDLATSRVNWRSKYNPSNSFYGVVSIGLEIPLEISLSHSYKHFLGLYGGVGMGAVLYADNANFSLKDKHFIYTAGLIAQGGITLTLYTKHRIELGVKLLPTNKTLLASERFETSLMFNCMYLYKF</sequence>
<accession>A0A1M4NI77</accession>
<proteinExistence type="predicted"/>